<dbReference type="SUPFAM" id="SSF82829">
    <property type="entry name" value="MesJ substrate recognition domain-like"/>
    <property type="match status" value="1"/>
</dbReference>
<dbReference type="Pfam" id="PF01171">
    <property type="entry name" value="ATP_bind_3"/>
    <property type="match status" value="1"/>
</dbReference>
<evidence type="ECO:0000256" key="3">
    <source>
        <dbReference type="ARBA" id="ARBA00022598"/>
    </source>
</evidence>
<dbReference type="SUPFAM" id="SSF52402">
    <property type="entry name" value="Adenine nucleotide alpha hydrolases-like"/>
    <property type="match status" value="1"/>
</dbReference>
<name>A0A1J5PGT1_9ZZZZ</name>
<proteinExistence type="inferred from homology"/>
<dbReference type="GO" id="GO:0032267">
    <property type="term" value="F:tRNA(Ile)-lysidine synthase activity"/>
    <property type="evidence" value="ECO:0007669"/>
    <property type="project" value="UniProtKB-EC"/>
</dbReference>
<keyword evidence="4" id="KW-0819">tRNA processing</keyword>
<keyword evidence="5" id="KW-0547">Nucleotide-binding</keyword>
<dbReference type="NCBIfam" id="TIGR02432">
    <property type="entry name" value="lysidine_TilS_N"/>
    <property type="match status" value="1"/>
</dbReference>
<accession>A0A1J5PGT1</accession>
<protein>
    <recommendedName>
        <fullName evidence="1">tRNA(Ile)-lysidine synthetase</fullName>
        <ecNumber evidence="1">6.3.4.19</ecNumber>
    </recommendedName>
</protein>
<dbReference type="Gene3D" id="3.40.50.620">
    <property type="entry name" value="HUPs"/>
    <property type="match status" value="1"/>
</dbReference>
<dbReference type="InterPro" id="IPR014729">
    <property type="entry name" value="Rossmann-like_a/b/a_fold"/>
</dbReference>
<dbReference type="PANTHER" id="PTHR43033">
    <property type="entry name" value="TRNA(ILE)-LYSIDINE SYNTHASE-RELATED"/>
    <property type="match status" value="1"/>
</dbReference>
<gene>
    <name evidence="10" type="primary">tilS_13</name>
    <name evidence="10" type="ORF">GALL_479780</name>
</gene>
<dbReference type="Pfam" id="PF09179">
    <property type="entry name" value="TilS"/>
    <property type="match status" value="1"/>
</dbReference>
<evidence type="ECO:0000313" key="10">
    <source>
        <dbReference type="EMBL" id="OIQ70410.1"/>
    </source>
</evidence>
<evidence type="ECO:0000256" key="5">
    <source>
        <dbReference type="ARBA" id="ARBA00022741"/>
    </source>
</evidence>
<dbReference type="PANTHER" id="PTHR43033:SF1">
    <property type="entry name" value="TRNA(ILE)-LYSIDINE SYNTHASE-RELATED"/>
    <property type="match status" value="1"/>
</dbReference>
<evidence type="ECO:0000256" key="1">
    <source>
        <dbReference type="ARBA" id="ARBA00013267"/>
    </source>
</evidence>
<dbReference type="InterPro" id="IPR015262">
    <property type="entry name" value="tRNA_Ile_lys_synt_subst-bd"/>
</dbReference>
<comment type="caution">
    <text evidence="10">The sequence shown here is derived from an EMBL/GenBank/DDBJ whole genome shotgun (WGS) entry which is preliminary data.</text>
</comment>
<dbReference type="CDD" id="cd01992">
    <property type="entry name" value="TilS_N"/>
    <property type="match status" value="1"/>
</dbReference>
<keyword evidence="6" id="KW-0067">ATP-binding</keyword>
<dbReference type="InterPro" id="IPR012094">
    <property type="entry name" value="tRNA_Ile_lys_synt"/>
</dbReference>
<dbReference type="Gene3D" id="1.20.59.20">
    <property type="match status" value="1"/>
</dbReference>
<organism evidence="10">
    <name type="scientific">mine drainage metagenome</name>
    <dbReference type="NCBI Taxonomy" id="410659"/>
    <lineage>
        <taxon>unclassified sequences</taxon>
        <taxon>metagenomes</taxon>
        <taxon>ecological metagenomes</taxon>
    </lineage>
</organism>
<evidence type="ECO:0000256" key="6">
    <source>
        <dbReference type="ARBA" id="ARBA00022840"/>
    </source>
</evidence>
<evidence type="ECO:0000259" key="8">
    <source>
        <dbReference type="Pfam" id="PF01171"/>
    </source>
</evidence>
<dbReference type="GO" id="GO:0005737">
    <property type="term" value="C:cytoplasm"/>
    <property type="evidence" value="ECO:0007669"/>
    <property type="project" value="InterPro"/>
</dbReference>
<dbReference type="HAMAP" id="MF_01161">
    <property type="entry name" value="tRNA_Ile_lys_synt"/>
    <property type="match status" value="1"/>
</dbReference>
<keyword evidence="2" id="KW-0963">Cytoplasm</keyword>
<dbReference type="EMBL" id="MLJW01004219">
    <property type="protein sequence ID" value="OIQ70410.1"/>
    <property type="molecule type" value="Genomic_DNA"/>
</dbReference>
<dbReference type="InterPro" id="IPR011063">
    <property type="entry name" value="TilS/TtcA_N"/>
</dbReference>
<evidence type="ECO:0000256" key="4">
    <source>
        <dbReference type="ARBA" id="ARBA00022694"/>
    </source>
</evidence>
<keyword evidence="3 10" id="KW-0436">Ligase</keyword>
<feature type="domain" description="tRNA(Ile)-lysidine synthase substrate-binding" evidence="9">
    <location>
        <begin position="242"/>
        <end position="307"/>
    </location>
</feature>
<dbReference type="AlphaFoldDB" id="A0A1J5PGT1"/>
<comment type="catalytic activity">
    <reaction evidence="7">
        <text>cytidine(34) in tRNA(Ile2) + L-lysine + ATP = lysidine(34) in tRNA(Ile2) + AMP + diphosphate + H(+)</text>
        <dbReference type="Rhea" id="RHEA:43744"/>
        <dbReference type="Rhea" id="RHEA-COMP:10625"/>
        <dbReference type="Rhea" id="RHEA-COMP:10670"/>
        <dbReference type="ChEBI" id="CHEBI:15378"/>
        <dbReference type="ChEBI" id="CHEBI:30616"/>
        <dbReference type="ChEBI" id="CHEBI:32551"/>
        <dbReference type="ChEBI" id="CHEBI:33019"/>
        <dbReference type="ChEBI" id="CHEBI:82748"/>
        <dbReference type="ChEBI" id="CHEBI:83665"/>
        <dbReference type="ChEBI" id="CHEBI:456215"/>
        <dbReference type="EC" id="6.3.4.19"/>
    </reaction>
</comment>
<dbReference type="EC" id="6.3.4.19" evidence="1"/>
<evidence type="ECO:0000256" key="2">
    <source>
        <dbReference type="ARBA" id="ARBA00022490"/>
    </source>
</evidence>
<dbReference type="GO" id="GO:0005524">
    <property type="term" value="F:ATP binding"/>
    <property type="evidence" value="ECO:0007669"/>
    <property type="project" value="UniProtKB-KW"/>
</dbReference>
<evidence type="ECO:0000259" key="9">
    <source>
        <dbReference type="Pfam" id="PF09179"/>
    </source>
</evidence>
<sequence>MMALVRHAVRNDLAELAAGDKIMVACSGGADSVALAYAIVKEAPAKAISIAAITIDHGLQPGSEDRANLTAHWLAQIGYEQVSVVKVEVGRAGGLEAAARDARYAALESDATRSGALAIYLGHSMNDQAESVLLGLGRGSGPRSIAGMEKVTGRYHRPLLALRRDQLRAACAEVAAPIWDDPHNQDERFTRVKIRKLFPALESALGPGLVEALARTADLVREDLTALDELASAYANRSGAEVAELADLPTAIRRRALRSMALNAGVQAGALNYDHLTKMDALIVAWKGQGGVFLPGELTFTRKSGRLSFSSTRRVERGSR</sequence>
<dbReference type="InterPro" id="IPR012795">
    <property type="entry name" value="tRNA_Ile_lys_synt_N"/>
</dbReference>
<evidence type="ECO:0000256" key="7">
    <source>
        <dbReference type="ARBA" id="ARBA00048539"/>
    </source>
</evidence>
<feature type="domain" description="tRNA(Ile)-lysidine/2-thiocytidine synthase N-terminal" evidence="8">
    <location>
        <begin position="21"/>
        <end position="196"/>
    </location>
</feature>
<reference evidence="10" key="1">
    <citation type="submission" date="2016-10" db="EMBL/GenBank/DDBJ databases">
        <title>Sequence of Gallionella enrichment culture.</title>
        <authorList>
            <person name="Poehlein A."/>
            <person name="Muehling M."/>
            <person name="Daniel R."/>
        </authorList>
    </citation>
    <scope>NUCLEOTIDE SEQUENCE</scope>
</reference>
<dbReference type="GO" id="GO:0008033">
    <property type="term" value="P:tRNA processing"/>
    <property type="evidence" value="ECO:0007669"/>
    <property type="project" value="UniProtKB-KW"/>
</dbReference>